<evidence type="ECO:0000313" key="3">
    <source>
        <dbReference type="Proteomes" id="UP001501509"/>
    </source>
</evidence>
<protein>
    <submittedName>
        <fullName evidence="2">Uncharacterized protein</fullName>
    </submittedName>
</protein>
<name>A0ABP6D5Y8_9ACTN</name>
<dbReference type="Proteomes" id="UP001501509">
    <property type="component" value="Unassembled WGS sequence"/>
</dbReference>
<reference evidence="3" key="1">
    <citation type="journal article" date="2019" name="Int. J. Syst. Evol. Microbiol.">
        <title>The Global Catalogue of Microorganisms (GCM) 10K type strain sequencing project: providing services to taxonomists for standard genome sequencing and annotation.</title>
        <authorList>
            <consortium name="The Broad Institute Genomics Platform"/>
            <consortium name="The Broad Institute Genome Sequencing Center for Infectious Disease"/>
            <person name="Wu L."/>
            <person name="Ma J."/>
        </authorList>
    </citation>
    <scope>NUCLEOTIDE SEQUENCE [LARGE SCALE GENOMIC DNA]</scope>
    <source>
        <strain evidence="3">JCM 6833</strain>
    </source>
</reference>
<accession>A0ABP6D5Y8</accession>
<feature type="transmembrane region" description="Helical" evidence="1">
    <location>
        <begin position="73"/>
        <end position="94"/>
    </location>
</feature>
<keyword evidence="1" id="KW-0812">Transmembrane</keyword>
<evidence type="ECO:0000256" key="1">
    <source>
        <dbReference type="SAM" id="Phobius"/>
    </source>
</evidence>
<gene>
    <name evidence="2" type="ORF">GCM10010411_86620</name>
</gene>
<keyword evidence="1" id="KW-1133">Transmembrane helix</keyword>
<evidence type="ECO:0000313" key="2">
    <source>
        <dbReference type="EMBL" id="GAA2634488.1"/>
    </source>
</evidence>
<organism evidence="2 3">
    <name type="scientific">Actinomadura fulvescens</name>
    <dbReference type="NCBI Taxonomy" id="46160"/>
    <lineage>
        <taxon>Bacteria</taxon>
        <taxon>Bacillati</taxon>
        <taxon>Actinomycetota</taxon>
        <taxon>Actinomycetes</taxon>
        <taxon>Streptosporangiales</taxon>
        <taxon>Thermomonosporaceae</taxon>
        <taxon>Actinomadura</taxon>
    </lineage>
</organism>
<dbReference type="EMBL" id="BAAATD010000018">
    <property type="protein sequence ID" value="GAA2634488.1"/>
    <property type="molecule type" value="Genomic_DNA"/>
</dbReference>
<keyword evidence="1" id="KW-0472">Membrane</keyword>
<proteinExistence type="predicted"/>
<sequence>MLHSVTAVEHSVNFPAEGGVQQGVTAHKLLGADMKYASHDDPNRFAKEAHGRFMEQLHEDSLRARREGRHAGGLREILAVVLLIVGGLLVARYYGHTPAGLWDRVELWLNG</sequence>
<keyword evidence="3" id="KW-1185">Reference proteome</keyword>
<comment type="caution">
    <text evidence="2">The sequence shown here is derived from an EMBL/GenBank/DDBJ whole genome shotgun (WGS) entry which is preliminary data.</text>
</comment>